<dbReference type="RefSeq" id="WP_187534217.1">
    <property type="nucleotide sequence ID" value="NZ_CBCSHU010000001.1"/>
</dbReference>
<dbReference type="EMBL" id="CP060715">
    <property type="protein sequence ID" value="QNN61099.1"/>
    <property type="molecule type" value="Genomic_DNA"/>
</dbReference>
<feature type="transmembrane region" description="Helical" evidence="9">
    <location>
        <begin position="12"/>
        <end position="32"/>
    </location>
</feature>
<dbReference type="Pfam" id="PF00005">
    <property type="entry name" value="ABC_tran"/>
    <property type="match status" value="1"/>
</dbReference>
<dbReference type="KEGG" id="eio:H9L01_01680"/>
<keyword evidence="13" id="KW-1185">Reference proteome</keyword>
<evidence type="ECO:0000256" key="5">
    <source>
        <dbReference type="ARBA" id="ARBA00022741"/>
    </source>
</evidence>
<feature type="transmembrane region" description="Helical" evidence="9">
    <location>
        <begin position="228"/>
        <end position="256"/>
    </location>
</feature>
<sequence length="565" mass="64042">MQYFKGYKFKSVLAVLAKTVEAVFELMMPLLMATLIDVGIVNKDMNTVYRMVIWMFVLTILGYFSSLVCQYYASEVSQKVGSRIRLKLFKKINTFSLAEYDQYSSAVLTNRITTDVNLIQEMIARVIRLGVRAPILMVGSIFALAQISPQLAMYLLYSFPVFVVIVVAFMWLSMRGHKKAQSVLDTLVKRVKEQMSGVRIIRAFSKNEFENEKFAETNQQLARKQRNVGWITTLSTPFTSLIMNFVLLILVYFGAIQIDHGSMTQGQIIAVINYCTQLVLTLIVSMNLVMVFSRGYTSSLRVKEIMNVEPTIKNEGTLQVTKGAMDVVFDNVSFSYPGEKRKVVKDINLHIKPGTTLGIIGLTGSGKSTLVKLLPRFYDTTEGRILINQEDIRNYELNDLRNHIGYVSQTAQFLSQSIENNITMKKGGNPEQSLQQAQGNEIIEKGLNSKIEVGGTNLSGGQRQRLNIARELNKNPQLLIFDDSFSALDFLTDRRLREDLNANYKDTTKVFISQRTTSIMHADEIIVLEDGKISAQGTHEWLLENSRLYHEIHTIQTQEDDHGTH</sequence>
<keyword evidence="3" id="KW-1003">Cell membrane</keyword>
<dbReference type="InterPro" id="IPR003593">
    <property type="entry name" value="AAA+_ATPase"/>
</dbReference>
<evidence type="ECO:0000256" key="3">
    <source>
        <dbReference type="ARBA" id="ARBA00022475"/>
    </source>
</evidence>
<evidence type="ECO:0000256" key="1">
    <source>
        <dbReference type="ARBA" id="ARBA00004651"/>
    </source>
</evidence>
<evidence type="ECO:0000256" key="7">
    <source>
        <dbReference type="ARBA" id="ARBA00022989"/>
    </source>
</evidence>
<dbReference type="Proteomes" id="UP000515928">
    <property type="component" value="Chromosome"/>
</dbReference>
<dbReference type="GO" id="GO:0005886">
    <property type="term" value="C:plasma membrane"/>
    <property type="evidence" value="ECO:0007669"/>
    <property type="project" value="UniProtKB-SubCell"/>
</dbReference>
<dbReference type="PROSITE" id="PS00211">
    <property type="entry name" value="ABC_TRANSPORTER_1"/>
    <property type="match status" value="1"/>
</dbReference>
<evidence type="ECO:0000256" key="9">
    <source>
        <dbReference type="SAM" id="Phobius"/>
    </source>
</evidence>
<evidence type="ECO:0000256" key="8">
    <source>
        <dbReference type="ARBA" id="ARBA00023136"/>
    </source>
</evidence>
<evidence type="ECO:0000256" key="4">
    <source>
        <dbReference type="ARBA" id="ARBA00022692"/>
    </source>
</evidence>
<keyword evidence="8 9" id="KW-0472">Membrane</keyword>
<dbReference type="PANTHER" id="PTHR43394">
    <property type="entry name" value="ATP-DEPENDENT PERMEASE MDL1, MITOCHONDRIAL"/>
    <property type="match status" value="1"/>
</dbReference>
<dbReference type="GO" id="GO:0005524">
    <property type="term" value="F:ATP binding"/>
    <property type="evidence" value="ECO:0007669"/>
    <property type="project" value="UniProtKB-KW"/>
</dbReference>
<evidence type="ECO:0000256" key="2">
    <source>
        <dbReference type="ARBA" id="ARBA00022448"/>
    </source>
</evidence>
<proteinExistence type="predicted"/>
<dbReference type="AlphaFoldDB" id="A0A7G9RZS4"/>
<dbReference type="InterPro" id="IPR039421">
    <property type="entry name" value="Type_1_exporter"/>
</dbReference>
<dbReference type="InterPro" id="IPR011527">
    <property type="entry name" value="ABC1_TM_dom"/>
</dbReference>
<gene>
    <name evidence="12" type="ORF">H9L01_01680</name>
</gene>
<reference evidence="12 13" key="1">
    <citation type="submission" date="2020-08" db="EMBL/GenBank/DDBJ databases">
        <title>Genome sequence of Erysipelothrix inopinata DSM 15511T.</title>
        <authorList>
            <person name="Hyun D.-W."/>
            <person name="Bae J.-W."/>
        </authorList>
    </citation>
    <scope>NUCLEOTIDE SEQUENCE [LARGE SCALE GENOMIC DNA]</scope>
    <source>
        <strain evidence="12 13">DSM 15511</strain>
    </source>
</reference>
<organism evidence="12 13">
    <name type="scientific">Erysipelothrix inopinata</name>
    <dbReference type="NCBI Taxonomy" id="225084"/>
    <lineage>
        <taxon>Bacteria</taxon>
        <taxon>Bacillati</taxon>
        <taxon>Bacillota</taxon>
        <taxon>Erysipelotrichia</taxon>
        <taxon>Erysipelotrichales</taxon>
        <taxon>Erysipelotrichaceae</taxon>
        <taxon>Erysipelothrix</taxon>
    </lineage>
</organism>
<comment type="subcellular location">
    <subcellularLocation>
        <location evidence="1">Cell membrane</location>
        <topology evidence="1">Multi-pass membrane protein</topology>
    </subcellularLocation>
</comment>
<keyword evidence="7 9" id="KW-1133">Transmembrane helix</keyword>
<protein>
    <submittedName>
        <fullName evidence="12">ABC transporter ATP-binding protein</fullName>
    </submittedName>
</protein>
<keyword evidence="2" id="KW-0813">Transport</keyword>
<dbReference type="PANTHER" id="PTHR43394:SF1">
    <property type="entry name" value="ATP-BINDING CASSETTE SUB-FAMILY B MEMBER 10, MITOCHONDRIAL"/>
    <property type="match status" value="1"/>
</dbReference>
<dbReference type="InterPro" id="IPR036640">
    <property type="entry name" value="ABC1_TM_sf"/>
</dbReference>
<dbReference type="InterPro" id="IPR027417">
    <property type="entry name" value="P-loop_NTPase"/>
</dbReference>
<accession>A0A7G9RZS4</accession>
<dbReference type="Gene3D" id="1.20.1560.10">
    <property type="entry name" value="ABC transporter type 1, transmembrane domain"/>
    <property type="match status" value="1"/>
</dbReference>
<dbReference type="PROSITE" id="PS50893">
    <property type="entry name" value="ABC_TRANSPORTER_2"/>
    <property type="match status" value="1"/>
</dbReference>
<dbReference type="PROSITE" id="PS50929">
    <property type="entry name" value="ABC_TM1F"/>
    <property type="match status" value="1"/>
</dbReference>
<feature type="domain" description="ABC transporter" evidence="10">
    <location>
        <begin position="327"/>
        <end position="555"/>
    </location>
</feature>
<evidence type="ECO:0000313" key="13">
    <source>
        <dbReference type="Proteomes" id="UP000515928"/>
    </source>
</evidence>
<name>A0A7G9RZS4_9FIRM</name>
<evidence type="ECO:0000313" key="12">
    <source>
        <dbReference type="EMBL" id="QNN61099.1"/>
    </source>
</evidence>
<dbReference type="GO" id="GO:0015421">
    <property type="term" value="F:ABC-type oligopeptide transporter activity"/>
    <property type="evidence" value="ECO:0007669"/>
    <property type="project" value="TreeGrafter"/>
</dbReference>
<dbReference type="InterPro" id="IPR003439">
    <property type="entry name" value="ABC_transporter-like_ATP-bd"/>
</dbReference>
<dbReference type="Gene3D" id="3.40.50.300">
    <property type="entry name" value="P-loop containing nucleotide triphosphate hydrolases"/>
    <property type="match status" value="1"/>
</dbReference>
<dbReference type="InterPro" id="IPR017871">
    <property type="entry name" value="ABC_transporter-like_CS"/>
</dbReference>
<feature type="transmembrane region" description="Helical" evidence="9">
    <location>
        <begin position="154"/>
        <end position="172"/>
    </location>
</feature>
<feature type="domain" description="ABC transmembrane type-1" evidence="11">
    <location>
        <begin position="12"/>
        <end position="294"/>
    </location>
</feature>
<dbReference type="FunFam" id="3.40.50.300:FF:000854">
    <property type="entry name" value="Multidrug ABC transporter ATP-binding protein"/>
    <property type="match status" value="1"/>
</dbReference>
<keyword evidence="6 12" id="KW-0067">ATP-binding</keyword>
<keyword evidence="4 9" id="KW-0812">Transmembrane</keyword>
<evidence type="ECO:0000259" key="10">
    <source>
        <dbReference type="PROSITE" id="PS50893"/>
    </source>
</evidence>
<feature type="transmembrane region" description="Helical" evidence="9">
    <location>
        <begin position="268"/>
        <end position="292"/>
    </location>
</feature>
<dbReference type="Pfam" id="PF00664">
    <property type="entry name" value="ABC_membrane"/>
    <property type="match status" value="1"/>
</dbReference>
<dbReference type="SUPFAM" id="SSF52540">
    <property type="entry name" value="P-loop containing nucleoside triphosphate hydrolases"/>
    <property type="match status" value="1"/>
</dbReference>
<keyword evidence="5" id="KW-0547">Nucleotide-binding</keyword>
<evidence type="ECO:0000256" key="6">
    <source>
        <dbReference type="ARBA" id="ARBA00022840"/>
    </source>
</evidence>
<dbReference type="SMART" id="SM00382">
    <property type="entry name" value="AAA"/>
    <property type="match status" value="1"/>
</dbReference>
<dbReference type="GO" id="GO:0016887">
    <property type="term" value="F:ATP hydrolysis activity"/>
    <property type="evidence" value="ECO:0007669"/>
    <property type="project" value="InterPro"/>
</dbReference>
<feature type="transmembrane region" description="Helical" evidence="9">
    <location>
        <begin position="129"/>
        <end position="148"/>
    </location>
</feature>
<dbReference type="SUPFAM" id="SSF90123">
    <property type="entry name" value="ABC transporter transmembrane region"/>
    <property type="match status" value="1"/>
</dbReference>
<evidence type="ECO:0000259" key="11">
    <source>
        <dbReference type="PROSITE" id="PS50929"/>
    </source>
</evidence>
<feature type="transmembrane region" description="Helical" evidence="9">
    <location>
        <begin position="52"/>
        <end position="73"/>
    </location>
</feature>
<dbReference type="CDD" id="cd18548">
    <property type="entry name" value="ABC_6TM_Tm287_like"/>
    <property type="match status" value="1"/>
</dbReference>